<dbReference type="EMBL" id="FZPD01000005">
    <property type="protein sequence ID" value="SNT23759.1"/>
    <property type="molecule type" value="Genomic_DNA"/>
</dbReference>
<keyword evidence="1" id="KW-0732">Signal</keyword>
<dbReference type="AlphaFoldDB" id="A0A239L200"/>
<dbReference type="InterPro" id="IPR019861">
    <property type="entry name" value="PorP/SprF_Bacteroidetes"/>
</dbReference>
<evidence type="ECO:0000313" key="2">
    <source>
        <dbReference type="EMBL" id="SNT23759.1"/>
    </source>
</evidence>
<dbReference type="NCBIfam" id="TIGR03519">
    <property type="entry name" value="T9SS_PorP_fam"/>
    <property type="match status" value="1"/>
</dbReference>
<dbReference type="OrthoDB" id="1118477at2"/>
<feature type="signal peptide" evidence="1">
    <location>
        <begin position="1"/>
        <end position="20"/>
    </location>
</feature>
<keyword evidence="3" id="KW-1185">Reference proteome</keyword>
<proteinExistence type="predicted"/>
<accession>A0A239L200</accession>
<sequence length="305" mass="34586">MSRKFLFTILILSVAGHLNGQQQFVMTQYMFNGLVLNPAYAGTHESWSFTAMSRHQWSGIPGAPSTQTFTAHGSITRNNESSAGMILSNDQFGAISLNNLYGVYAYRMNFDRGRHHLSMGLQGGLSIFNVDLTQDDLIDADDPVLNNDYNSVMANFGTGIFYNGPKIYAGLSVPFLLNNRLNQSEQDLSKQVRHYYLTGGAILPINHDLKYKPSFLIRYANGISDIDITTSFLFRDVIWFGVTYRVENSIDFILEVQFTDNLRFGYSYGLVTSELGQSTSGSHEIVLNYRFRKQHPRVNHPRRFR</sequence>
<feature type="chain" id="PRO_5012579659" evidence="1">
    <location>
        <begin position="21"/>
        <end position="305"/>
    </location>
</feature>
<dbReference type="RefSeq" id="WP_089357574.1">
    <property type="nucleotide sequence ID" value="NZ_FZPD01000005.1"/>
</dbReference>
<evidence type="ECO:0000313" key="3">
    <source>
        <dbReference type="Proteomes" id="UP000198393"/>
    </source>
</evidence>
<name>A0A239L200_EKHLU</name>
<evidence type="ECO:0000256" key="1">
    <source>
        <dbReference type="SAM" id="SignalP"/>
    </source>
</evidence>
<reference evidence="2 3" key="1">
    <citation type="submission" date="2017-06" db="EMBL/GenBank/DDBJ databases">
        <authorList>
            <person name="Kim H.J."/>
            <person name="Triplett B.A."/>
        </authorList>
    </citation>
    <scope>NUCLEOTIDE SEQUENCE [LARGE SCALE GENOMIC DNA]</scope>
    <source>
        <strain evidence="2 3">DSM 19307</strain>
    </source>
</reference>
<dbReference type="Proteomes" id="UP000198393">
    <property type="component" value="Unassembled WGS sequence"/>
</dbReference>
<gene>
    <name evidence="2" type="ORF">SAMN05421640_2871</name>
</gene>
<dbReference type="Pfam" id="PF11751">
    <property type="entry name" value="PorP_SprF"/>
    <property type="match status" value="1"/>
</dbReference>
<protein>
    <submittedName>
        <fullName evidence="2">Type IX secretion system membrane protein, PorP/SprF family</fullName>
    </submittedName>
</protein>
<organism evidence="2 3">
    <name type="scientific">Ekhidna lutea</name>
    <dbReference type="NCBI Taxonomy" id="447679"/>
    <lineage>
        <taxon>Bacteria</taxon>
        <taxon>Pseudomonadati</taxon>
        <taxon>Bacteroidota</taxon>
        <taxon>Cytophagia</taxon>
        <taxon>Cytophagales</taxon>
        <taxon>Reichenbachiellaceae</taxon>
        <taxon>Ekhidna</taxon>
    </lineage>
</organism>